<sequence length="396" mass="47319">MKIKKEISINLTNSNLNIYKLGPLINKVKISSVNVKPEGNYLELEYETPKYNTSLLRNKSDKIILYSYGFNPVSSYYLLKGLDDEECNKQNVYKLNSIYKFNTKFKEELSDKATLQFRKVESREEIEHRKRNINYKLKVIENEPFKKLEYKQVERNINKVLSVQSKSTSTIKYLENISVFDNRKIERCIKNRVVVNLNDLYKLFPNHQEDVKLCLQKLTFYFKGRYILKDKFYDKNLQKIRKEILEAFENSDSINFYNLSTDYNNMLHELCTKQSNKYILKGIFEEKVIDFKNINLVNKLKDKCIFTLQEIKEISGLDIEDVYKFILENDIQEIINNFYCVYKSQEIEEVLKIYEKGNIKKSEINDLLNSKELNTEDFFKALDFFFVLKRSTWVKK</sequence>
<proteinExistence type="predicted"/>
<accession>A0A0F9WDS8</accession>
<keyword evidence="2" id="KW-1185">Reference proteome</keyword>
<dbReference type="RefSeq" id="XP_024331323.1">
    <property type="nucleotide sequence ID" value="XM_024474223.1"/>
</dbReference>
<dbReference type="AlphaFoldDB" id="A0A0F9WDS8"/>
<organism evidence="1 2">
    <name type="scientific">Vairimorpha ceranae</name>
    <dbReference type="NCBI Taxonomy" id="40302"/>
    <lineage>
        <taxon>Eukaryota</taxon>
        <taxon>Fungi</taxon>
        <taxon>Fungi incertae sedis</taxon>
        <taxon>Microsporidia</taxon>
        <taxon>Nosematidae</taxon>
        <taxon>Vairimorpha</taxon>
    </lineage>
</organism>
<name>A0A0F9WDS8_9MICR</name>
<reference evidence="1 2" key="1">
    <citation type="journal article" date="2015" name="Environ. Microbiol.">
        <title>Genome analyses suggest the presence of polyploidy and recent human-driven expansions in eight global populations of the honeybee pathogen Nosema ceranae.</title>
        <authorList>
            <person name="Pelin A."/>
            <person name="Selman M."/>
            <person name="Aris-Brosou S."/>
            <person name="Farinelli L."/>
            <person name="Corradi N."/>
        </authorList>
    </citation>
    <scope>NUCLEOTIDE SEQUENCE [LARGE SCALE GENOMIC DNA]</scope>
    <source>
        <strain evidence="1 2">PA08 1199</strain>
    </source>
</reference>
<dbReference type="OrthoDB" id="2188446at2759"/>
<comment type="caution">
    <text evidence="1">The sequence shown here is derived from an EMBL/GenBank/DDBJ whole genome shotgun (WGS) entry which is preliminary data.</text>
</comment>
<evidence type="ECO:0000313" key="1">
    <source>
        <dbReference type="EMBL" id="KKO75581.1"/>
    </source>
</evidence>
<evidence type="ECO:0000313" key="2">
    <source>
        <dbReference type="Proteomes" id="UP000034350"/>
    </source>
</evidence>
<dbReference type="VEuPathDB" id="MicrosporidiaDB:AAJ76_1700029803"/>
<dbReference type="GeneID" id="36319135"/>
<protein>
    <submittedName>
        <fullName evidence="1">Uncharacterized protein</fullName>
    </submittedName>
</protein>
<dbReference type="VEuPathDB" id="MicrosporidiaDB:G9O61_00g008730"/>
<dbReference type="EMBL" id="JPQZ01000017">
    <property type="protein sequence ID" value="KKO75581.1"/>
    <property type="molecule type" value="Genomic_DNA"/>
</dbReference>
<gene>
    <name evidence="1" type="ORF">AAJ76_1700029803</name>
</gene>
<dbReference type="Proteomes" id="UP000034350">
    <property type="component" value="Unassembled WGS sequence"/>
</dbReference>
<dbReference type="VEuPathDB" id="MicrosporidiaDB:NCER_100608"/>